<protein>
    <recommendedName>
        <fullName evidence="5">RcnB family protein</fullName>
    </recommendedName>
</protein>
<evidence type="ECO:0000256" key="1">
    <source>
        <dbReference type="SAM" id="MobiDB-lite"/>
    </source>
</evidence>
<name>A0ABS5V7P4_9GAMM</name>
<dbReference type="Proteomes" id="UP001195903">
    <property type="component" value="Unassembled WGS sequence"/>
</dbReference>
<feature type="region of interest" description="Disordered" evidence="1">
    <location>
        <begin position="22"/>
        <end position="71"/>
    </location>
</feature>
<evidence type="ECO:0000256" key="2">
    <source>
        <dbReference type="SAM" id="SignalP"/>
    </source>
</evidence>
<comment type="caution">
    <text evidence="3">The sequence shown here is derived from an EMBL/GenBank/DDBJ whole genome shotgun (WGS) entry which is preliminary data.</text>
</comment>
<reference evidence="3 4" key="1">
    <citation type="submission" date="2021-05" db="EMBL/GenBank/DDBJ databases">
        <title>Shewanella sp. JM162201.</title>
        <authorList>
            <person name="Xu S."/>
            <person name="Li A."/>
        </authorList>
    </citation>
    <scope>NUCLEOTIDE SEQUENCE [LARGE SCALE GENOMIC DNA]</scope>
    <source>
        <strain evidence="3 4">JM162201</strain>
    </source>
</reference>
<feature type="compositionally biased region" description="Basic and acidic residues" evidence="1">
    <location>
        <begin position="24"/>
        <end position="51"/>
    </location>
</feature>
<gene>
    <name evidence="3" type="ORF">KJI95_14295</name>
</gene>
<evidence type="ECO:0000313" key="3">
    <source>
        <dbReference type="EMBL" id="MBT1445681.1"/>
    </source>
</evidence>
<proteinExistence type="predicted"/>
<dbReference type="Gene3D" id="3.10.450.160">
    <property type="entry name" value="inner membrane protein cigr"/>
    <property type="match status" value="1"/>
</dbReference>
<accession>A0ABS5V7P4</accession>
<evidence type="ECO:0000313" key="4">
    <source>
        <dbReference type="Proteomes" id="UP001195903"/>
    </source>
</evidence>
<dbReference type="RefSeq" id="WP_214507867.1">
    <property type="nucleotide sequence ID" value="NZ_JAHEPS010000005.1"/>
</dbReference>
<organism evidence="3 4">
    <name type="scientific">Shewanella jiangmenensis</name>
    <dbReference type="NCBI Taxonomy" id="2837387"/>
    <lineage>
        <taxon>Bacteria</taxon>
        <taxon>Pseudomonadati</taxon>
        <taxon>Pseudomonadota</taxon>
        <taxon>Gammaproteobacteria</taxon>
        <taxon>Alteromonadales</taxon>
        <taxon>Shewanellaceae</taxon>
        <taxon>Shewanella</taxon>
    </lineage>
</organism>
<sequence length="126" mass="14170">MKNKWMLLVLTAVLAGGVSVGASAKDDKDHKGHKESKDHKSYKDDRYDSYGKDLPPGLEKKVAKGEPLPPGWQKKYRRGDIMDLDIFDRGVQVGPIGIGGEITIRIDDQLFKVHDKTRRIIDIITE</sequence>
<keyword evidence="2" id="KW-0732">Signal</keyword>
<dbReference type="EMBL" id="JAHEPS010000005">
    <property type="protein sequence ID" value="MBT1445681.1"/>
    <property type="molecule type" value="Genomic_DNA"/>
</dbReference>
<feature type="signal peptide" evidence="2">
    <location>
        <begin position="1"/>
        <end position="24"/>
    </location>
</feature>
<keyword evidence="4" id="KW-1185">Reference proteome</keyword>
<evidence type="ECO:0008006" key="5">
    <source>
        <dbReference type="Google" id="ProtNLM"/>
    </source>
</evidence>
<feature type="chain" id="PRO_5046622120" description="RcnB family protein" evidence="2">
    <location>
        <begin position="25"/>
        <end position="126"/>
    </location>
</feature>